<keyword evidence="8" id="KW-0862">Zinc</keyword>
<name>A0A9N9EVF2_9GLOM</name>
<protein>
    <submittedName>
        <fullName evidence="12">16618_t:CDS:1</fullName>
    </submittedName>
</protein>
<evidence type="ECO:0000256" key="5">
    <source>
        <dbReference type="ARBA" id="ARBA00022490"/>
    </source>
</evidence>
<dbReference type="FunFam" id="3.60.15.10:FF:000028">
    <property type="entry name" value="Integrator complex subunit 11 isoform X3"/>
    <property type="match status" value="1"/>
</dbReference>
<dbReference type="FunFam" id="3.40.50.10890:FF:000002">
    <property type="entry name" value="Integrator complex subunit 11"/>
    <property type="match status" value="1"/>
</dbReference>
<evidence type="ECO:0000256" key="3">
    <source>
        <dbReference type="ARBA" id="ARBA00004496"/>
    </source>
</evidence>
<dbReference type="Gene3D" id="3.40.50.10890">
    <property type="match status" value="1"/>
</dbReference>
<dbReference type="AlphaFoldDB" id="A0A9N9EVF2"/>
<dbReference type="InterPro" id="IPR022712">
    <property type="entry name" value="Beta_Casp"/>
</dbReference>
<dbReference type="InterPro" id="IPR001279">
    <property type="entry name" value="Metallo-B-lactamas"/>
</dbReference>
<feature type="domain" description="Metallo-beta-lactamase" evidence="10">
    <location>
        <begin position="14"/>
        <end position="238"/>
    </location>
</feature>
<dbReference type="EMBL" id="CAJVPV010016124">
    <property type="protein sequence ID" value="CAG8696164.1"/>
    <property type="molecule type" value="Genomic_DNA"/>
</dbReference>
<keyword evidence="5" id="KW-0963">Cytoplasm</keyword>
<keyword evidence="9" id="KW-0539">Nucleus</keyword>
<dbReference type="Pfam" id="PF16661">
    <property type="entry name" value="Lactamase_B_6"/>
    <property type="match status" value="1"/>
</dbReference>
<reference evidence="12" key="1">
    <citation type="submission" date="2021-06" db="EMBL/GenBank/DDBJ databases">
        <authorList>
            <person name="Kallberg Y."/>
            <person name="Tangrot J."/>
            <person name="Rosling A."/>
        </authorList>
    </citation>
    <scope>NUCLEOTIDE SEQUENCE</scope>
    <source>
        <strain evidence="12">CL551</strain>
    </source>
</reference>
<dbReference type="InterPro" id="IPR011108">
    <property type="entry name" value="RMMBL"/>
</dbReference>
<comment type="caution">
    <text evidence="12">The sequence shown here is derived from an EMBL/GenBank/DDBJ whole genome shotgun (WGS) entry which is preliminary data.</text>
</comment>
<dbReference type="PANTHER" id="PTHR11203:SF37">
    <property type="entry name" value="INTEGRATOR COMPLEX SUBUNIT 11"/>
    <property type="match status" value="1"/>
</dbReference>
<evidence type="ECO:0000256" key="6">
    <source>
        <dbReference type="ARBA" id="ARBA00022723"/>
    </source>
</evidence>
<dbReference type="SMART" id="SM00849">
    <property type="entry name" value="Lactamase_B"/>
    <property type="match status" value="1"/>
</dbReference>
<evidence type="ECO:0000256" key="4">
    <source>
        <dbReference type="ARBA" id="ARBA00007093"/>
    </source>
</evidence>
<evidence type="ECO:0000256" key="8">
    <source>
        <dbReference type="ARBA" id="ARBA00022833"/>
    </source>
</evidence>
<dbReference type="PANTHER" id="PTHR11203">
    <property type="entry name" value="CLEAVAGE AND POLYADENYLATION SPECIFICITY FACTOR FAMILY MEMBER"/>
    <property type="match status" value="1"/>
</dbReference>
<comment type="subcellular location">
    <subcellularLocation>
        <location evidence="3">Cytoplasm</location>
    </subcellularLocation>
    <subcellularLocation>
        <location evidence="2">Nucleus</location>
    </subcellularLocation>
</comment>
<comment type="cofactor">
    <cofactor evidence="1">
        <name>Zn(2+)</name>
        <dbReference type="ChEBI" id="CHEBI:29105"/>
    </cofactor>
</comment>
<dbReference type="GO" id="GO:0016180">
    <property type="term" value="P:snRNA processing"/>
    <property type="evidence" value="ECO:0007669"/>
    <property type="project" value="TreeGrafter"/>
</dbReference>
<evidence type="ECO:0000256" key="9">
    <source>
        <dbReference type="ARBA" id="ARBA00023242"/>
    </source>
</evidence>
<dbReference type="GO" id="GO:0004521">
    <property type="term" value="F:RNA endonuclease activity"/>
    <property type="evidence" value="ECO:0007669"/>
    <property type="project" value="TreeGrafter"/>
</dbReference>
<dbReference type="SMART" id="SM01027">
    <property type="entry name" value="Beta-Casp"/>
    <property type="match status" value="1"/>
</dbReference>
<accession>A0A9N9EVF2</accession>
<dbReference type="GO" id="GO:0016787">
    <property type="term" value="F:hydrolase activity"/>
    <property type="evidence" value="ECO:0007669"/>
    <property type="project" value="UniProtKB-KW"/>
</dbReference>
<gene>
    <name evidence="12" type="ORF">AMORRO_LOCUS11860</name>
</gene>
<dbReference type="CDD" id="cd16291">
    <property type="entry name" value="INTS11-like_MBL-fold"/>
    <property type="match status" value="1"/>
</dbReference>
<comment type="similarity">
    <text evidence="4">Belongs to the metallo-beta-lactamase superfamily. RNA-metabolizing metallo-beta-lactamase-like family. INTS11 subfamily.</text>
</comment>
<dbReference type="Gene3D" id="3.60.15.10">
    <property type="entry name" value="Ribonuclease Z/Hydroxyacylglutathione hydrolase-like"/>
    <property type="match status" value="1"/>
</dbReference>
<dbReference type="Pfam" id="PF10996">
    <property type="entry name" value="Beta-Casp"/>
    <property type="match status" value="1"/>
</dbReference>
<dbReference type="InterPro" id="IPR036866">
    <property type="entry name" value="RibonucZ/Hydroxyglut_hydro"/>
</dbReference>
<keyword evidence="7" id="KW-0378">Hydrolase</keyword>
<dbReference type="InterPro" id="IPR041897">
    <property type="entry name" value="INTS11-like_MBL-fold"/>
</dbReference>
<organism evidence="12 13">
    <name type="scientific">Acaulospora morrowiae</name>
    <dbReference type="NCBI Taxonomy" id="94023"/>
    <lineage>
        <taxon>Eukaryota</taxon>
        <taxon>Fungi</taxon>
        <taxon>Fungi incertae sedis</taxon>
        <taxon>Mucoromycota</taxon>
        <taxon>Glomeromycotina</taxon>
        <taxon>Glomeromycetes</taxon>
        <taxon>Diversisporales</taxon>
        <taxon>Acaulosporaceae</taxon>
        <taxon>Acaulospora</taxon>
    </lineage>
</organism>
<dbReference type="GO" id="GO:0005737">
    <property type="term" value="C:cytoplasm"/>
    <property type="evidence" value="ECO:0007669"/>
    <property type="project" value="UniProtKB-SubCell"/>
</dbReference>
<feature type="domain" description="Beta-Casp" evidence="11">
    <location>
        <begin position="250"/>
        <end position="368"/>
    </location>
</feature>
<proteinExistence type="inferred from homology"/>
<evidence type="ECO:0000256" key="2">
    <source>
        <dbReference type="ARBA" id="ARBA00004123"/>
    </source>
</evidence>
<dbReference type="OrthoDB" id="10249535at2759"/>
<keyword evidence="13" id="KW-1185">Reference proteome</keyword>
<keyword evidence="6" id="KW-0479">Metal-binding</keyword>
<evidence type="ECO:0000313" key="13">
    <source>
        <dbReference type="Proteomes" id="UP000789342"/>
    </source>
</evidence>
<dbReference type="Proteomes" id="UP000789342">
    <property type="component" value="Unassembled WGS sequence"/>
</dbReference>
<evidence type="ECO:0000313" key="12">
    <source>
        <dbReference type="EMBL" id="CAG8696164.1"/>
    </source>
</evidence>
<dbReference type="GO" id="GO:0005634">
    <property type="term" value="C:nucleus"/>
    <property type="evidence" value="ECO:0007669"/>
    <property type="project" value="UniProtKB-SubCell"/>
</dbReference>
<evidence type="ECO:0000256" key="7">
    <source>
        <dbReference type="ARBA" id="ARBA00022801"/>
    </source>
</evidence>
<dbReference type="SUPFAM" id="SSF56281">
    <property type="entry name" value="Metallo-hydrolase/oxidoreductase"/>
    <property type="match status" value="1"/>
</dbReference>
<dbReference type="InterPro" id="IPR050698">
    <property type="entry name" value="MBL"/>
</dbReference>
<sequence length="637" mass="72458">MIKIVPLGAGQDVGRSCILVSMGDDSTGIKNIMFDCGMHMGYNDDRRFPDFTYISKSKRFTEQLDCVIISHFHLDHCGALPFFTEMCGYEGPIYMTHPTKAICPILLEDYRKITVERKGETNFFTSQMIKDCMKKVTAVNLHQTIKVNDDEDLEIKAYYAGHVLGAAMFYVRVGTKSVVYTGDYNMTPDRHLGAAWIDKIRPDVLITESTYATTIRDSKRSRERDFLKKVHDCVSQGGKVLIPVFALGRAQELCILIETYWERNNLNVPIYFSAGMTERANDYYKLFINWTNEKIKNTFVNRNMFDFKHSKPWDRQYMDLPGPAVLFATPGMLHIGTSLEVFKKWAPYPENMVIMPGFCVAGTVGAKVLAGDKEVQVDAYNKVQVKLQVKNLSFSAHADAKGIMQLIKHCDPRNVVLVHGEKAKMEFLQDKIRRECRIPCYSPANGETLTIETPLSIPIDISVDLLKRHMSAQKIPLPITGDKIDVTKIKPVDEISIQGVLKMEQDQVPRLMDVDEAVRDARIRLFEIDFNILKIFDPNQLQDTDSGRNDIRIRALDRVYESVKKAIEKDLPDIELSKDISQFRVKNVLISIPDENSKNALSVSWNSKDQSLAEYLISIIDDVLPEPNPFSDDFMGS</sequence>
<dbReference type="GO" id="GO:0046872">
    <property type="term" value="F:metal ion binding"/>
    <property type="evidence" value="ECO:0007669"/>
    <property type="project" value="UniProtKB-KW"/>
</dbReference>
<evidence type="ECO:0000256" key="1">
    <source>
        <dbReference type="ARBA" id="ARBA00001947"/>
    </source>
</evidence>
<dbReference type="Pfam" id="PF07521">
    <property type="entry name" value="RMMBL"/>
    <property type="match status" value="1"/>
</dbReference>
<evidence type="ECO:0000259" key="11">
    <source>
        <dbReference type="SMART" id="SM01027"/>
    </source>
</evidence>
<evidence type="ECO:0000259" key="10">
    <source>
        <dbReference type="SMART" id="SM00849"/>
    </source>
</evidence>